<proteinExistence type="predicted"/>
<organism evidence="1 2">
    <name type="scientific">Deinococcus lacus</name>
    <dbReference type="NCBI Taxonomy" id="392561"/>
    <lineage>
        <taxon>Bacteria</taxon>
        <taxon>Thermotogati</taxon>
        <taxon>Deinococcota</taxon>
        <taxon>Deinococci</taxon>
        <taxon>Deinococcales</taxon>
        <taxon>Deinococcaceae</taxon>
        <taxon>Deinococcus</taxon>
    </lineage>
</organism>
<evidence type="ECO:0008006" key="3">
    <source>
        <dbReference type="Google" id="ProtNLM"/>
    </source>
</evidence>
<comment type="caution">
    <text evidence="1">The sequence shown here is derived from an EMBL/GenBank/DDBJ whole genome shotgun (WGS) entry which is preliminary data.</text>
</comment>
<evidence type="ECO:0000313" key="2">
    <source>
        <dbReference type="Proteomes" id="UP001596297"/>
    </source>
</evidence>
<dbReference type="Proteomes" id="UP001596297">
    <property type="component" value="Unassembled WGS sequence"/>
</dbReference>
<name>A0ABW1YB54_9DEIO</name>
<gene>
    <name evidence="1" type="ORF">ACFP81_03570</name>
</gene>
<evidence type="ECO:0000313" key="1">
    <source>
        <dbReference type="EMBL" id="MFC6591198.1"/>
    </source>
</evidence>
<dbReference type="RefSeq" id="WP_380082205.1">
    <property type="nucleotide sequence ID" value="NZ_JBHSWD010000001.1"/>
</dbReference>
<dbReference type="EMBL" id="JBHSWD010000001">
    <property type="protein sequence ID" value="MFC6591198.1"/>
    <property type="molecule type" value="Genomic_DNA"/>
</dbReference>
<reference evidence="2" key="1">
    <citation type="journal article" date="2019" name="Int. J. Syst. Evol. Microbiol.">
        <title>The Global Catalogue of Microorganisms (GCM) 10K type strain sequencing project: providing services to taxonomists for standard genome sequencing and annotation.</title>
        <authorList>
            <consortium name="The Broad Institute Genomics Platform"/>
            <consortium name="The Broad Institute Genome Sequencing Center for Infectious Disease"/>
            <person name="Wu L."/>
            <person name="Ma J."/>
        </authorList>
    </citation>
    <scope>NUCLEOTIDE SEQUENCE [LARGE SCALE GENOMIC DNA]</scope>
    <source>
        <strain evidence="2">CGMCC 1.15772</strain>
    </source>
</reference>
<sequence length="109" mass="11876">MGELPLTLVVFNQATEAMTLSAARDNRQNCAVAPLVRVLEVGTRRVVYPPAEAEPMLCAQDMDIRTLEPAGSTSFSRTLKLPAGEYMVEGWHPANGQKVPAQPVRVSVR</sequence>
<accession>A0ABW1YB54</accession>
<protein>
    <recommendedName>
        <fullName evidence="3">EfeO-type cupredoxin-like domain-containing protein</fullName>
    </recommendedName>
</protein>
<keyword evidence="2" id="KW-1185">Reference proteome</keyword>